<reference evidence="1 2" key="1">
    <citation type="submission" date="2021-03" db="EMBL/GenBank/DDBJ databases">
        <title>Genomic Encyclopedia of Type Strains, Phase IV (KMG-IV): sequencing the most valuable type-strain genomes for metagenomic binning, comparative biology and taxonomic classification.</title>
        <authorList>
            <person name="Goeker M."/>
        </authorList>
    </citation>
    <scope>NUCLEOTIDE SEQUENCE [LARGE SCALE GENOMIC DNA]</scope>
    <source>
        <strain evidence="1 2">DSM 24004</strain>
    </source>
</reference>
<sequence length="371" mass="43664">MKTGRNESCPCGSGKKYKYCCLNKKGEEPFILTKEVYEKDFLPVYNIDKCYPKTFVEFDIVLPFHIPMYISQTFTCGMEFGYLSFRFDMITTNDSYRYPLGKNIPTLNIHKTKILMMGAVDLDYETVLGDSEKYYNEFFDLLLEQLNKIVLSYMVSKKDEDCHYLTKEMFPATIMVRTTNLETWENDMGLFMLHMNVPYEKNPLTEDEIYNFKRLQGIVVWEKNPFVAGEQHMFSARRNFKQGFYMEAVNLAQTSVEVLIRILYKELLIDEGKTEVEIEEVLENTAFMNIIKKKLASYIGGSWDITKVDTEVGKWYKNTYLLRNKVTHTGKIPSFKEVDEAIYDAIEFKKFIISRVKLNKKKYPKINEYFA</sequence>
<dbReference type="RefSeq" id="WP_245210486.1">
    <property type="nucleotide sequence ID" value="NZ_JAGGKS010000010.1"/>
</dbReference>
<accession>A0ABS4GHK2</accession>
<dbReference type="EMBL" id="JAGGKS010000010">
    <property type="protein sequence ID" value="MBP1927179.1"/>
    <property type="molecule type" value="Genomic_DNA"/>
</dbReference>
<dbReference type="SUPFAM" id="SSF103642">
    <property type="entry name" value="Sec-C motif"/>
    <property type="match status" value="1"/>
</dbReference>
<comment type="caution">
    <text evidence="1">The sequence shown here is derived from an EMBL/GenBank/DDBJ whole genome shotgun (WGS) entry which is preliminary data.</text>
</comment>
<gene>
    <name evidence="1" type="ORF">J2Z76_003052</name>
</gene>
<evidence type="ECO:0008006" key="3">
    <source>
        <dbReference type="Google" id="ProtNLM"/>
    </source>
</evidence>
<dbReference type="Gene3D" id="3.10.450.50">
    <property type="match status" value="1"/>
</dbReference>
<name>A0ABS4GHK2_9FIRM</name>
<protein>
    <recommendedName>
        <fullName evidence="3">SEC-C motif-containing protein</fullName>
    </recommendedName>
</protein>
<keyword evidence="2" id="KW-1185">Reference proteome</keyword>
<organism evidence="1 2">
    <name type="scientific">Sedimentibacter acidaminivorans</name>
    <dbReference type="NCBI Taxonomy" id="913099"/>
    <lineage>
        <taxon>Bacteria</taxon>
        <taxon>Bacillati</taxon>
        <taxon>Bacillota</taxon>
        <taxon>Tissierellia</taxon>
        <taxon>Sedimentibacter</taxon>
    </lineage>
</organism>
<dbReference type="InterPro" id="IPR004027">
    <property type="entry name" value="SEC_C_motif"/>
</dbReference>
<evidence type="ECO:0000313" key="2">
    <source>
        <dbReference type="Proteomes" id="UP001519342"/>
    </source>
</evidence>
<evidence type="ECO:0000313" key="1">
    <source>
        <dbReference type="EMBL" id="MBP1927179.1"/>
    </source>
</evidence>
<dbReference type="Pfam" id="PF02810">
    <property type="entry name" value="SEC-C"/>
    <property type="match status" value="1"/>
</dbReference>
<proteinExistence type="predicted"/>
<dbReference type="Proteomes" id="UP001519342">
    <property type="component" value="Unassembled WGS sequence"/>
</dbReference>